<comment type="caution">
    <text evidence="2">The sequence shown here is derived from an EMBL/GenBank/DDBJ whole genome shotgun (WGS) entry which is preliminary data.</text>
</comment>
<dbReference type="GO" id="GO:0006355">
    <property type="term" value="P:regulation of DNA-templated transcription"/>
    <property type="evidence" value="ECO:0007669"/>
    <property type="project" value="InterPro"/>
</dbReference>
<dbReference type="EMBL" id="JAINUG010000494">
    <property type="protein sequence ID" value="KAJ8367227.1"/>
    <property type="molecule type" value="Genomic_DNA"/>
</dbReference>
<name>A0AAD7R6W1_9TELE</name>
<reference evidence="2" key="1">
    <citation type="journal article" date="2023" name="Science">
        <title>Genome structures resolve the early diversification of teleost fishes.</title>
        <authorList>
            <person name="Parey E."/>
            <person name="Louis A."/>
            <person name="Montfort J."/>
            <person name="Bouchez O."/>
            <person name="Roques C."/>
            <person name="Iampietro C."/>
            <person name="Lluch J."/>
            <person name="Castinel A."/>
            <person name="Donnadieu C."/>
            <person name="Desvignes T."/>
            <person name="Floi Bucao C."/>
            <person name="Jouanno E."/>
            <person name="Wen M."/>
            <person name="Mejri S."/>
            <person name="Dirks R."/>
            <person name="Jansen H."/>
            <person name="Henkel C."/>
            <person name="Chen W.J."/>
            <person name="Zahm M."/>
            <person name="Cabau C."/>
            <person name="Klopp C."/>
            <person name="Thompson A.W."/>
            <person name="Robinson-Rechavi M."/>
            <person name="Braasch I."/>
            <person name="Lecointre G."/>
            <person name="Bobe J."/>
            <person name="Postlethwait J.H."/>
            <person name="Berthelot C."/>
            <person name="Roest Crollius H."/>
            <person name="Guiguen Y."/>
        </authorList>
    </citation>
    <scope>NUCLEOTIDE SEQUENCE</scope>
    <source>
        <strain evidence="2">NC1722</strain>
    </source>
</reference>
<dbReference type="PANTHER" id="PTHR12706">
    <property type="entry name" value="STRAWBERRY NOTCH-RELATED"/>
    <property type="match status" value="1"/>
</dbReference>
<dbReference type="InterPro" id="IPR026741">
    <property type="entry name" value="SNO"/>
</dbReference>
<accession>A0AAD7R6W1</accession>
<dbReference type="AlphaFoldDB" id="A0AAD7R6W1"/>
<dbReference type="Proteomes" id="UP001221898">
    <property type="component" value="Unassembled WGS sequence"/>
</dbReference>
<gene>
    <name evidence="2" type="ORF">AAFF_G00324070</name>
</gene>
<feature type="non-terminal residue" evidence="2">
    <location>
        <position position="1"/>
    </location>
</feature>
<dbReference type="GO" id="GO:0042393">
    <property type="term" value="F:histone binding"/>
    <property type="evidence" value="ECO:0007669"/>
    <property type="project" value="TreeGrafter"/>
</dbReference>
<dbReference type="GO" id="GO:0031490">
    <property type="term" value="F:chromatin DNA binding"/>
    <property type="evidence" value="ECO:0007669"/>
    <property type="project" value="TreeGrafter"/>
</dbReference>
<keyword evidence="3" id="KW-1185">Reference proteome</keyword>
<dbReference type="Pfam" id="PF25373">
    <property type="entry name" value="SBNO"/>
    <property type="match status" value="1"/>
</dbReference>
<dbReference type="GO" id="GO:0005634">
    <property type="term" value="C:nucleus"/>
    <property type="evidence" value="ECO:0007669"/>
    <property type="project" value="TreeGrafter"/>
</dbReference>
<feature type="non-terminal residue" evidence="2">
    <location>
        <position position="290"/>
    </location>
</feature>
<dbReference type="InterPro" id="IPR057332">
    <property type="entry name" value="SBNO_a/b_dom"/>
</dbReference>
<organism evidence="2 3">
    <name type="scientific">Aldrovandia affinis</name>
    <dbReference type="NCBI Taxonomy" id="143900"/>
    <lineage>
        <taxon>Eukaryota</taxon>
        <taxon>Metazoa</taxon>
        <taxon>Chordata</taxon>
        <taxon>Craniata</taxon>
        <taxon>Vertebrata</taxon>
        <taxon>Euteleostomi</taxon>
        <taxon>Actinopterygii</taxon>
        <taxon>Neopterygii</taxon>
        <taxon>Teleostei</taxon>
        <taxon>Notacanthiformes</taxon>
        <taxon>Halosauridae</taxon>
        <taxon>Aldrovandia</taxon>
    </lineage>
</organism>
<proteinExistence type="predicted"/>
<evidence type="ECO:0000313" key="3">
    <source>
        <dbReference type="Proteomes" id="UP001221898"/>
    </source>
</evidence>
<protein>
    <recommendedName>
        <fullName evidence="1">SBNO alpha/beta domain-containing protein</fullName>
    </recommendedName>
</protein>
<evidence type="ECO:0000259" key="1">
    <source>
        <dbReference type="Pfam" id="PF25373"/>
    </source>
</evidence>
<dbReference type="PANTHER" id="PTHR12706:SF5">
    <property type="entry name" value="PROTEIN STRAWBERRY NOTCH HOMOLOG 2"/>
    <property type="match status" value="1"/>
</dbReference>
<evidence type="ECO:0000313" key="2">
    <source>
        <dbReference type="EMBL" id="KAJ8367227.1"/>
    </source>
</evidence>
<feature type="domain" description="SBNO alpha/beta" evidence="1">
    <location>
        <begin position="50"/>
        <end position="162"/>
    </location>
</feature>
<sequence>FLPLNIVALTTDLAPGNDEIYEETQEKFLTNGNPQEGQVVLYKISVDRGMPWDEAWAKWHALSGEDDGFYLSHKLRGTQPCVLLAEQGRGQNFILYKPNIGKQAHPESPDNLQHRYYRVTPEEAKGFWENQFTFSFNKCSHANWNGRCKQIDQGGECWLGMRLRQYHMLCGALLRVWKRVADVVCDITSSSVLQIVRLKTKQHNKQVGIKIPEACVGRLRAELSQMDEAVMRGRREREQQLLLSHYYCSQQGAPLDLSCLPRPAPDPALALPEGLLDLTTSSPSLSPAEP</sequence>